<evidence type="ECO:0000259" key="3">
    <source>
        <dbReference type="Pfam" id="PF03779"/>
    </source>
</evidence>
<dbReference type="EMBL" id="PYAX01000002">
    <property type="protein sequence ID" value="PSL57382.1"/>
    <property type="molecule type" value="Genomic_DNA"/>
</dbReference>
<evidence type="ECO:0000256" key="2">
    <source>
        <dbReference type="SAM" id="Phobius"/>
    </source>
</evidence>
<organism evidence="4 5">
    <name type="scientific">Saccharothrix carnea</name>
    <dbReference type="NCBI Taxonomy" id="1280637"/>
    <lineage>
        <taxon>Bacteria</taxon>
        <taxon>Bacillati</taxon>
        <taxon>Actinomycetota</taxon>
        <taxon>Actinomycetes</taxon>
        <taxon>Pseudonocardiales</taxon>
        <taxon>Pseudonocardiaceae</taxon>
        <taxon>Saccharothrix</taxon>
    </lineage>
</organism>
<keyword evidence="2" id="KW-1133">Transmembrane helix</keyword>
<proteinExistence type="predicted"/>
<feature type="transmembrane region" description="Helical" evidence="2">
    <location>
        <begin position="88"/>
        <end position="107"/>
    </location>
</feature>
<feature type="transmembrane region" description="Helical" evidence="2">
    <location>
        <begin position="145"/>
        <end position="167"/>
    </location>
</feature>
<feature type="domain" description="SPW repeat-containing integral membrane" evidence="3">
    <location>
        <begin position="59"/>
        <end position="160"/>
    </location>
</feature>
<reference evidence="4 5" key="1">
    <citation type="submission" date="2018-03" db="EMBL/GenBank/DDBJ databases">
        <title>Genomic Encyclopedia of Type Strains, Phase III (KMG-III): the genomes of soil and plant-associated and newly described type strains.</title>
        <authorList>
            <person name="Whitman W."/>
        </authorList>
    </citation>
    <scope>NUCLEOTIDE SEQUENCE [LARGE SCALE GENOMIC DNA]</scope>
    <source>
        <strain evidence="4 5">CGMCC 4.7097</strain>
    </source>
</reference>
<sequence length="180" mass="19080">MTSRMPQQPPPARRTDELDPMPVTAHGHQPVVPQYGAAPLQDMAPLYGVREPAAASVASGVAFLAGVWLALAPFALDYAPAEQGFEGYWHDIVVGGTIGLLALVRSLAPSHVPWLSLVNVALGAWLVLSPVVLGYEPWPGSTTAAVNNIVVGGVVTAVALVSAWTTYRTRFEHRSHEGGR</sequence>
<comment type="caution">
    <text evidence="4">The sequence shown here is derived from an EMBL/GenBank/DDBJ whole genome shotgun (WGS) entry which is preliminary data.</text>
</comment>
<evidence type="ECO:0000256" key="1">
    <source>
        <dbReference type="SAM" id="MobiDB-lite"/>
    </source>
</evidence>
<dbReference type="InterPro" id="IPR005530">
    <property type="entry name" value="SPW"/>
</dbReference>
<name>A0A2P8IFZ4_SACCR</name>
<dbReference type="AlphaFoldDB" id="A0A2P8IFZ4"/>
<dbReference type="Pfam" id="PF03779">
    <property type="entry name" value="SPW"/>
    <property type="match status" value="1"/>
</dbReference>
<keyword evidence="2" id="KW-0812">Transmembrane</keyword>
<keyword evidence="5" id="KW-1185">Reference proteome</keyword>
<feature type="transmembrane region" description="Helical" evidence="2">
    <location>
        <begin position="114"/>
        <end position="133"/>
    </location>
</feature>
<dbReference type="Proteomes" id="UP000241118">
    <property type="component" value="Unassembled WGS sequence"/>
</dbReference>
<protein>
    <submittedName>
        <fullName evidence="4">SPW repeat-containing protein</fullName>
    </submittedName>
</protein>
<feature type="region of interest" description="Disordered" evidence="1">
    <location>
        <begin position="1"/>
        <end position="25"/>
    </location>
</feature>
<accession>A0A2P8IFZ4</accession>
<keyword evidence="2" id="KW-0472">Membrane</keyword>
<evidence type="ECO:0000313" key="5">
    <source>
        <dbReference type="Proteomes" id="UP000241118"/>
    </source>
</evidence>
<gene>
    <name evidence="4" type="ORF">B0I31_102360</name>
</gene>
<evidence type="ECO:0000313" key="4">
    <source>
        <dbReference type="EMBL" id="PSL57382.1"/>
    </source>
</evidence>
<feature type="transmembrane region" description="Helical" evidence="2">
    <location>
        <begin position="53"/>
        <end position="76"/>
    </location>
</feature>
<dbReference type="OrthoDB" id="3693479at2"/>